<dbReference type="CDD" id="cd01169">
    <property type="entry name" value="HMPP_kinase"/>
    <property type="match status" value="1"/>
</dbReference>
<feature type="domain" description="Pyridoxamine kinase/Phosphomethylpyrimidine kinase" evidence="3">
    <location>
        <begin position="15"/>
        <end position="245"/>
    </location>
</feature>
<name>A0A8T9Q5Y6_9BACT</name>
<dbReference type="Pfam" id="PF08543">
    <property type="entry name" value="Phos_pyr_kin"/>
    <property type="match status" value="1"/>
</dbReference>
<dbReference type="InterPro" id="IPR013749">
    <property type="entry name" value="PM/HMP-P_kinase-1"/>
</dbReference>
<evidence type="ECO:0000313" key="4">
    <source>
        <dbReference type="EMBL" id="UOQ72974.1"/>
    </source>
</evidence>
<protein>
    <recommendedName>
        <fullName evidence="2">hydroxymethylpyrimidine kinase</fullName>
        <ecNumber evidence="2">2.7.1.49</ecNumber>
    </recommendedName>
</protein>
<dbReference type="RefSeq" id="WP_244676332.1">
    <property type="nucleotide sequence ID" value="NZ_CP095046.1"/>
</dbReference>
<dbReference type="GO" id="GO:0008902">
    <property type="term" value="F:hydroxymethylpyrimidine kinase activity"/>
    <property type="evidence" value="ECO:0007669"/>
    <property type="project" value="UniProtKB-EC"/>
</dbReference>
<gene>
    <name evidence="4" type="ORF">MUN79_03035</name>
</gene>
<reference evidence="4" key="1">
    <citation type="submission" date="2022-04" db="EMBL/GenBank/DDBJ databases">
        <title>Hymenobacter sp. isolated from the air.</title>
        <authorList>
            <person name="Won M."/>
            <person name="Lee C.-M."/>
            <person name="Woen H.-Y."/>
            <person name="Kwon S.-W."/>
        </authorList>
    </citation>
    <scope>NUCLEOTIDE SEQUENCE</scope>
    <source>
        <strain evidence="4">5116S-3</strain>
    </source>
</reference>
<keyword evidence="5" id="KW-1185">Reference proteome</keyword>
<keyword evidence="4" id="KW-0418">Kinase</keyword>
<dbReference type="SUPFAM" id="SSF53613">
    <property type="entry name" value="Ribokinase-like"/>
    <property type="match status" value="1"/>
</dbReference>
<dbReference type="InterPro" id="IPR029056">
    <property type="entry name" value="Ribokinase-like"/>
</dbReference>
<dbReference type="AlphaFoldDB" id="A0A8T9Q5Y6"/>
<dbReference type="KEGG" id="hcu:MUN79_03035"/>
<dbReference type="GO" id="GO:0009228">
    <property type="term" value="P:thiamine biosynthetic process"/>
    <property type="evidence" value="ECO:0007669"/>
    <property type="project" value="InterPro"/>
</dbReference>
<proteinExistence type="predicted"/>
<evidence type="ECO:0000256" key="1">
    <source>
        <dbReference type="ARBA" id="ARBA00004948"/>
    </source>
</evidence>
<dbReference type="GO" id="GO:0005829">
    <property type="term" value="C:cytosol"/>
    <property type="evidence" value="ECO:0007669"/>
    <property type="project" value="TreeGrafter"/>
</dbReference>
<sequence>MPTTRPYALSIAGFDPSAGAGLLADCKTLEAHGVYGLGVCTALTVQNDITFERVNWVPLADIQDQIGLLLERFPVDYIKIGLFESLAKLLELLRWLRQLRPAACIVWDPVLKATAGYEFHQHPDWKLVLKLLAECTLITPNLPEMLRLWPATSAEAAAADAAMFCPVLLKGGHGSGHEAVDTLFFDGENYHFTQPRLPHGEKHGSGCVLSAAVLAQLALGNSLPDACRLGKHYTTTFLASNDTLLGYHSLPLSPPYADQ</sequence>
<keyword evidence="4" id="KW-0808">Transferase</keyword>
<dbReference type="Proteomes" id="UP000831796">
    <property type="component" value="Chromosome"/>
</dbReference>
<organism evidence="4 5">
    <name type="scientific">Hymenobacter cellulosilyticus</name>
    <dbReference type="NCBI Taxonomy" id="2932248"/>
    <lineage>
        <taxon>Bacteria</taxon>
        <taxon>Pseudomonadati</taxon>
        <taxon>Bacteroidota</taxon>
        <taxon>Cytophagia</taxon>
        <taxon>Cytophagales</taxon>
        <taxon>Hymenobacteraceae</taxon>
        <taxon>Hymenobacter</taxon>
    </lineage>
</organism>
<dbReference type="InterPro" id="IPR004399">
    <property type="entry name" value="HMP/HMP-P_kinase_dom"/>
</dbReference>
<dbReference type="PANTHER" id="PTHR20858:SF17">
    <property type="entry name" value="HYDROXYMETHYLPYRIMIDINE_PHOSPHOMETHYLPYRIMIDINE KINASE THI20-RELATED"/>
    <property type="match status" value="1"/>
</dbReference>
<dbReference type="PANTHER" id="PTHR20858">
    <property type="entry name" value="PHOSPHOMETHYLPYRIMIDINE KINASE"/>
    <property type="match status" value="1"/>
</dbReference>
<dbReference type="GO" id="GO:0008972">
    <property type="term" value="F:phosphomethylpyrimidine kinase activity"/>
    <property type="evidence" value="ECO:0007669"/>
    <property type="project" value="InterPro"/>
</dbReference>
<dbReference type="Gene3D" id="3.40.1190.20">
    <property type="match status" value="1"/>
</dbReference>
<dbReference type="EMBL" id="CP095046">
    <property type="protein sequence ID" value="UOQ72974.1"/>
    <property type="molecule type" value="Genomic_DNA"/>
</dbReference>
<dbReference type="EC" id="2.7.1.49" evidence="2"/>
<evidence type="ECO:0000259" key="3">
    <source>
        <dbReference type="Pfam" id="PF08543"/>
    </source>
</evidence>
<evidence type="ECO:0000256" key="2">
    <source>
        <dbReference type="ARBA" id="ARBA00012135"/>
    </source>
</evidence>
<comment type="pathway">
    <text evidence="1">Cofactor biosynthesis; thiamine diphosphate biosynthesis.</text>
</comment>
<evidence type="ECO:0000313" key="5">
    <source>
        <dbReference type="Proteomes" id="UP000831796"/>
    </source>
</evidence>
<accession>A0A8T9Q5Y6</accession>